<keyword evidence="2" id="KW-1185">Reference proteome</keyword>
<accession>A0AAW0PMN1</accession>
<reference evidence="2" key="1">
    <citation type="submission" date="2024-04" db="EMBL/GenBank/DDBJ databases">
        <title>Salinicola lusitanus LLJ914,a marine bacterium isolated from the Okinawa Trough.</title>
        <authorList>
            <person name="Li J."/>
        </authorList>
    </citation>
    <scope>NUCLEOTIDE SEQUENCE [LARGE SCALE GENOMIC DNA]</scope>
</reference>
<dbReference type="AlphaFoldDB" id="A0AAW0PMN1"/>
<evidence type="ECO:0000313" key="1">
    <source>
        <dbReference type="EMBL" id="KAK7933142.1"/>
    </source>
</evidence>
<name>A0AAW0PMN1_9GOBI</name>
<gene>
    <name evidence="1" type="ORF">WMY93_004038</name>
</gene>
<evidence type="ECO:0000313" key="2">
    <source>
        <dbReference type="Proteomes" id="UP001460270"/>
    </source>
</evidence>
<dbReference type="EMBL" id="JBBPFD010000003">
    <property type="protein sequence ID" value="KAK7933142.1"/>
    <property type="molecule type" value="Genomic_DNA"/>
</dbReference>
<sequence>MSTHRRSEEPAEVLALVLNPTSRSSPEADQGDRAASQMVWNSLECLEKILGKGDGERGVSGLGLNDQPVPKRFDKELYEDVRLRTQSARHKERNSKKFRTKILTLAVSLRTR</sequence>
<protein>
    <submittedName>
        <fullName evidence="1">Uncharacterized protein</fullName>
    </submittedName>
</protein>
<comment type="caution">
    <text evidence="1">The sequence shown here is derived from an EMBL/GenBank/DDBJ whole genome shotgun (WGS) entry which is preliminary data.</text>
</comment>
<dbReference type="Proteomes" id="UP001460270">
    <property type="component" value="Unassembled WGS sequence"/>
</dbReference>
<organism evidence="1 2">
    <name type="scientific">Mugilogobius chulae</name>
    <name type="common">yellowstripe goby</name>
    <dbReference type="NCBI Taxonomy" id="88201"/>
    <lineage>
        <taxon>Eukaryota</taxon>
        <taxon>Metazoa</taxon>
        <taxon>Chordata</taxon>
        <taxon>Craniata</taxon>
        <taxon>Vertebrata</taxon>
        <taxon>Euteleostomi</taxon>
        <taxon>Actinopterygii</taxon>
        <taxon>Neopterygii</taxon>
        <taxon>Teleostei</taxon>
        <taxon>Neoteleostei</taxon>
        <taxon>Acanthomorphata</taxon>
        <taxon>Gobiaria</taxon>
        <taxon>Gobiiformes</taxon>
        <taxon>Gobioidei</taxon>
        <taxon>Gobiidae</taxon>
        <taxon>Gobionellinae</taxon>
        <taxon>Mugilogobius</taxon>
    </lineage>
</organism>
<proteinExistence type="predicted"/>